<sequence>MSACTPEERKSAGEGNQATQSINSLRYVTCRGAKWHERDYVSKADRSLHDHGLSHSLKEPRKKYCGKQSEDRQYQQDESGTRERKRSKNLPFAKRHEYSQREKEQKKIWNQDRRSHGEREGRGRAECRRQHHPCERIFDGGEHQDCPHHNSYQPKKFDPHPPHLAS</sequence>
<feature type="compositionally biased region" description="Basic and acidic residues" evidence="1">
    <location>
        <begin position="94"/>
        <end position="148"/>
    </location>
</feature>
<evidence type="ECO:0000313" key="3">
    <source>
        <dbReference type="Proteomes" id="UP000533641"/>
    </source>
</evidence>
<name>A0A7W6WGL6_9HYPH</name>
<dbReference type="AlphaFoldDB" id="A0A7W6WGL6"/>
<reference evidence="2 3" key="1">
    <citation type="submission" date="2020-08" db="EMBL/GenBank/DDBJ databases">
        <title>Genomic Encyclopedia of Type Strains, Phase IV (KMG-V): Genome sequencing to study the core and pangenomes of soil and plant-associated prokaryotes.</title>
        <authorList>
            <person name="Whitman W."/>
        </authorList>
    </citation>
    <scope>NUCLEOTIDE SEQUENCE [LARGE SCALE GENOMIC DNA]</scope>
    <source>
        <strain evidence="2 3">SEMIA 402</strain>
    </source>
</reference>
<feature type="compositionally biased region" description="Basic and acidic residues" evidence="1">
    <location>
        <begin position="1"/>
        <end position="12"/>
    </location>
</feature>
<proteinExistence type="predicted"/>
<dbReference type="Proteomes" id="UP000533641">
    <property type="component" value="Unassembled WGS sequence"/>
</dbReference>
<gene>
    <name evidence="2" type="ORF">GGE12_004701</name>
</gene>
<evidence type="ECO:0000256" key="1">
    <source>
        <dbReference type="SAM" id="MobiDB-lite"/>
    </source>
</evidence>
<dbReference type="EMBL" id="JACIGM010000010">
    <property type="protein sequence ID" value="MBB4276904.1"/>
    <property type="molecule type" value="Genomic_DNA"/>
</dbReference>
<feature type="compositionally biased region" description="Basic and acidic residues" evidence="1">
    <location>
        <begin position="155"/>
        <end position="166"/>
    </location>
</feature>
<protein>
    <submittedName>
        <fullName evidence="2">Uncharacterized protein</fullName>
    </submittedName>
</protein>
<comment type="caution">
    <text evidence="2">The sequence shown here is derived from an EMBL/GenBank/DDBJ whole genome shotgun (WGS) entry which is preliminary data.</text>
</comment>
<evidence type="ECO:0000313" key="2">
    <source>
        <dbReference type="EMBL" id="MBB4276904.1"/>
    </source>
</evidence>
<feature type="region of interest" description="Disordered" evidence="1">
    <location>
        <begin position="1"/>
        <end position="23"/>
    </location>
</feature>
<organism evidence="2 3">
    <name type="scientific">Rhizobium mongolense</name>
    <dbReference type="NCBI Taxonomy" id="57676"/>
    <lineage>
        <taxon>Bacteria</taxon>
        <taxon>Pseudomonadati</taxon>
        <taxon>Pseudomonadota</taxon>
        <taxon>Alphaproteobacteria</taxon>
        <taxon>Hyphomicrobiales</taxon>
        <taxon>Rhizobiaceae</taxon>
        <taxon>Rhizobium/Agrobacterium group</taxon>
        <taxon>Rhizobium</taxon>
    </lineage>
</organism>
<feature type="compositionally biased region" description="Polar residues" evidence="1">
    <location>
        <begin position="14"/>
        <end position="23"/>
    </location>
</feature>
<feature type="compositionally biased region" description="Basic and acidic residues" evidence="1">
    <location>
        <begin position="68"/>
        <end position="82"/>
    </location>
</feature>
<feature type="region of interest" description="Disordered" evidence="1">
    <location>
        <begin position="45"/>
        <end position="166"/>
    </location>
</feature>
<feature type="compositionally biased region" description="Basic and acidic residues" evidence="1">
    <location>
        <begin position="45"/>
        <end position="59"/>
    </location>
</feature>
<dbReference type="RefSeq" id="WP_246778628.1">
    <property type="nucleotide sequence ID" value="NZ_JACIGM010000010.1"/>
</dbReference>
<accession>A0A7W6WGL6</accession>